<feature type="compositionally biased region" description="Polar residues" evidence="1">
    <location>
        <begin position="634"/>
        <end position="656"/>
    </location>
</feature>
<evidence type="ECO:0000313" key="3">
    <source>
        <dbReference type="Proteomes" id="UP000447873"/>
    </source>
</evidence>
<dbReference type="AlphaFoldDB" id="A0A8H3Z707"/>
<organism evidence="2 3">
    <name type="scientific">Venturia inaequalis</name>
    <name type="common">Apple scab fungus</name>
    <dbReference type="NCBI Taxonomy" id="5025"/>
    <lineage>
        <taxon>Eukaryota</taxon>
        <taxon>Fungi</taxon>
        <taxon>Dikarya</taxon>
        <taxon>Ascomycota</taxon>
        <taxon>Pezizomycotina</taxon>
        <taxon>Dothideomycetes</taxon>
        <taxon>Pleosporomycetidae</taxon>
        <taxon>Venturiales</taxon>
        <taxon>Venturiaceae</taxon>
        <taxon>Venturia</taxon>
    </lineage>
</organism>
<dbReference type="EMBL" id="WNWS01000070">
    <property type="protein sequence ID" value="KAE9982842.1"/>
    <property type="molecule type" value="Genomic_DNA"/>
</dbReference>
<accession>A0A8H3Z707</accession>
<comment type="caution">
    <text evidence="2">The sequence shown here is derived from an EMBL/GenBank/DDBJ whole genome shotgun (WGS) entry which is preliminary data.</text>
</comment>
<name>A0A8H3Z707_VENIN</name>
<feature type="compositionally biased region" description="Polar residues" evidence="1">
    <location>
        <begin position="617"/>
        <end position="626"/>
    </location>
</feature>
<feature type="compositionally biased region" description="Low complexity" evidence="1">
    <location>
        <begin position="599"/>
        <end position="616"/>
    </location>
</feature>
<proteinExistence type="predicted"/>
<feature type="compositionally biased region" description="Polar residues" evidence="1">
    <location>
        <begin position="879"/>
        <end position="893"/>
    </location>
</feature>
<evidence type="ECO:0000256" key="1">
    <source>
        <dbReference type="SAM" id="MobiDB-lite"/>
    </source>
</evidence>
<feature type="region of interest" description="Disordered" evidence="1">
    <location>
        <begin position="549"/>
        <end position="929"/>
    </location>
</feature>
<evidence type="ECO:0000313" key="2">
    <source>
        <dbReference type="EMBL" id="KAE9982842.1"/>
    </source>
</evidence>
<feature type="region of interest" description="Disordered" evidence="1">
    <location>
        <begin position="1"/>
        <end position="23"/>
    </location>
</feature>
<feature type="compositionally biased region" description="Polar residues" evidence="1">
    <location>
        <begin position="738"/>
        <end position="759"/>
    </location>
</feature>
<feature type="compositionally biased region" description="Polar residues" evidence="1">
    <location>
        <begin position="675"/>
        <end position="696"/>
    </location>
</feature>
<gene>
    <name evidence="2" type="ORF">EG328_010581</name>
</gene>
<feature type="compositionally biased region" description="Polar residues" evidence="1">
    <location>
        <begin position="558"/>
        <end position="583"/>
    </location>
</feature>
<protein>
    <submittedName>
        <fullName evidence="2">Uncharacterized protein</fullName>
    </submittedName>
</protein>
<sequence length="929" mass="104979">MADSSRPPRQPPITRLNSPALGPSLDILLTPPPNHKEPVRNWSTLPFPYTISFPSPLETGYALQPSTAEHINQIDNRWSSLQHHQFLDTLRERGQETHLDPVAVQTLTHIGDDFRRRREKMDNHNSLPLEQQVPSANMMPNNMAPHHYLAQLQQVQRNARIDEQVYRPSEEQQAGLPTEGVQVPSDGLVYQQAHTSSTFMQQGPNQYYAPPSPDHYDSSSHVHAETHGRVFNNADRQFSGSEHPLTMLTTPLQLSPTLAAQPTPTHIQTFNAVGEQSSEFVNQDHFDSHTSIMPQQTMRMGTGQNFQGFESGMGVSHEMAMLSQSTMQPPGQIISGNNLQQYDELRQKQRKEQELKLMSITITSVLKQQPSIDMFRAWLLRSNNILPPLRNMIWNHQALAPWRKQKHMEYMTEVQECGRLVHESNMTYSELFTLAQQRERSLEWAGDVARCANGRGWNAELKRSELTHILQQVAERAVLKNVSWEKIHQFASHSNYPRYQFLELIAEMRRRGWNLHQKQAEYQQQQQMMRDPSAFTTQNQPLLPVQQFQQQPMQNPNHIQGSQTMSPPQQIQPSIWNQAMSPPQQIQQQQRSMTPAMMNNSSPQQQPNSQRQYNQNMLHQQQTQTRDFLPTPSPGASSRRTEAFQAQMQNASNQGQGIPAYPNQMGVSLGDPSETFLNFSSPSMSRAQGQETTASLRDSARADTASPGSAMANFNGNRQGTPAYHNQMGVSLGDPSETFLNFSSPSMSRTQGQETTASPRDSARADTASPGSAMAKFKGNRQAKEPEPWEKQSGVLHLPSPSFEDPTTQVRSPPKSHTIRHQLGLTTKQQNHMETSMRKQQTGSQAEAAEEAARKQGQGQRHAHSEHQSMQMHNADAAQGTSFEQAHTNNTAPTARMVAKRPIEDEAELESEMPKRNRLGRGVREWKTG</sequence>
<dbReference type="Proteomes" id="UP000447873">
    <property type="component" value="Unassembled WGS sequence"/>
</dbReference>
<feature type="compositionally biased region" description="Polar residues" evidence="1">
    <location>
        <begin position="824"/>
        <end position="834"/>
    </location>
</feature>
<reference evidence="2 3" key="1">
    <citation type="submission" date="2018-12" db="EMBL/GenBank/DDBJ databases">
        <title>Venturia inaequalis Genome Resource.</title>
        <authorList>
            <person name="Lichtner F.J."/>
        </authorList>
    </citation>
    <scope>NUCLEOTIDE SEQUENCE [LARGE SCALE GENOMIC DNA]</scope>
    <source>
        <strain evidence="2 3">120213</strain>
    </source>
</reference>